<gene>
    <name evidence="1" type="ORF">SAMN05216498_1777</name>
</gene>
<dbReference type="Proteomes" id="UP000199334">
    <property type="component" value="Unassembled WGS sequence"/>
</dbReference>
<proteinExistence type="predicted"/>
<protein>
    <submittedName>
        <fullName evidence="1">Uncharacterized protein</fullName>
    </submittedName>
</protein>
<evidence type="ECO:0000313" key="2">
    <source>
        <dbReference type="Proteomes" id="UP000199334"/>
    </source>
</evidence>
<organism evidence="1 2">
    <name type="scientific">Tenuibacillus multivorans</name>
    <dbReference type="NCBI Taxonomy" id="237069"/>
    <lineage>
        <taxon>Bacteria</taxon>
        <taxon>Bacillati</taxon>
        <taxon>Bacillota</taxon>
        <taxon>Bacilli</taxon>
        <taxon>Bacillales</taxon>
        <taxon>Bacillaceae</taxon>
        <taxon>Tenuibacillus</taxon>
    </lineage>
</organism>
<reference evidence="1 2" key="1">
    <citation type="submission" date="2016-10" db="EMBL/GenBank/DDBJ databases">
        <authorList>
            <person name="de Groot N.N."/>
        </authorList>
    </citation>
    <scope>NUCLEOTIDE SEQUENCE [LARGE SCALE GENOMIC DNA]</scope>
    <source>
        <strain evidence="1 2">CGMCC 1.3442</strain>
    </source>
</reference>
<dbReference type="EMBL" id="FNIG01000003">
    <property type="protein sequence ID" value="SDN22853.1"/>
    <property type="molecule type" value="Genomic_DNA"/>
</dbReference>
<dbReference type="AlphaFoldDB" id="A0A1G9ZQH4"/>
<keyword evidence="2" id="KW-1185">Reference proteome</keyword>
<sequence>MRDAYFVVLLVFSILILLATAVFNSLVLSQINQQSKTSSKTGQQGNS</sequence>
<dbReference type="RefSeq" id="WP_176752977.1">
    <property type="nucleotide sequence ID" value="NZ_BJVZ01000040.1"/>
</dbReference>
<evidence type="ECO:0000313" key="1">
    <source>
        <dbReference type="EMBL" id="SDN22853.1"/>
    </source>
</evidence>
<accession>A0A1G9ZQH4</accession>
<name>A0A1G9ZQH4_9BACI</name>